<sequence>MRVLMVTAHPDDCIAFLGTALKFKKEFGAKLMEITLTKGEENDVEGSREEEMKKVSKLIGYKHKFLNGEDFNLTRSKELIYRLIKEIRDFKPNIVITLPPYDYHNDHRKTFEITQEAVRFARTGLKTDELGERWQVDLFMYSDSLHLLKRPTLYFDITNYFDEKLEAWRMFSSQTTDRITRMLEGLALLRGAEINVKYAEAFEVYEYFPLNFDRLIALFKK</sequence>
<dbReference type="EMBL" id="DQVE01000048">
    <property type="protein sequence ID" value="HIP98629.1"/>
    <property type="molecule type" value="Genomic_DNA"/>
</dbReference>
<dbReference type="GO" id="GO:0016811">
    <property type="term" value="F:hydrolase activity, acting on carbon-nitrogen (but not peptide) bonds, in linear amides"/>
    <property type="evidence" value="ECO:0007669"/>
    <property type="project" value="TreeGrafter"/>
</dbReference>
<accession>A0A9D0YRJ0</accession>
<organism evidence="1 2">
    <name type="scientific">Aquifex aeolicus</name>
    <dbReference type="NCBI Taxonomy" id="63363"/>
    <lineage>
        <taxon>Bacteria</taxon>
        <taxon>Pseudomonadati</taxon>
        <taxon>Aquificota</taxon>
        <taxon>Aquificia</taxon>
        <taxon>Aquificales</taxon>
        <taxon>Aquificaceae</taxon>
        <taxon>Aquifex</taxon>
    </lineage>
</organism>
<dbReference type="InterPro" id="IPR024078">
    <property type="entry name" value="LmbE-like_dom_sf"/>
</dbReference>
<dbReference type="AlphaFoldDB" id="A0A9D0YRJ0"/>
<dbReference type="SUPFAM" id="SSF102588">
    <property type="entry name" value="LmbE-like"/>
    <property type="match status" value="1"/>
</dbReference>
<dbReference type="Pfam" id="PF02585">
    <property type="entry name" value="PIG-L"/>
    <property type="match status" value="1"/>
</dbReference>
<gene>
    <name evidence="1" type="ORF">EYH37_04630</name>
</gene>
<protein>
    <submittedName>
        <fullName evidence="1">PIG-L family deacetylase</fullName>
    </submittedName>
</protein>
<evidence type="ECO:0000313" key="1">
    <source>
        <dbReference type="EMBL" id="HIP98629.1"/>
    </source>
</evidence>
<dbReference type="PANTHER" id="PTHR12993:SF11">
    <property type="entry name" value="N-ACETYLGLUCOSAMINYL-PHOSPHATIDYLINOSITOL DE-N-ACETYLASE"/>
    <property type="match status" value="1"/>
</dbReference>
<dbReference type="Gene3D" id="3.40.50.10320">
    <property type="entry name" value="LmbE-like"/>
    <property type="match status" value="1"/>
</dbReference>
<evidence type="ECO:0000313" key="2">
    <source>
        <dbReference type="Proteomes" id="UP000606463"/>
    </source>
</evidence>
<proteinExistence type="predicted"/>
<name>A0A9D0YRJ0_AQUAO</name>
<dbReference type="PANTHER" id="PTHR12993">
    <property type="entry name" value="N-ACETYLGLUCOSAMINYL-PHOSPHATIDYLINOSITOL DE-N-ACETYLASE-RELATED"/>
    <property type="match status" value="1"/>
</dbReference>
<dbReference type="InterPro" id="IPR003737">
    <property type="entry name" value="GlcNAc_PI_deacetylase-related"/>
</dbReference>
<reference evidence="1" key="1">
    <citation type="journal article" date="2020" name="ISME J.">
        <title>Gammaproteobacteria mediating utilization of methyl-, sulfur- and petroleum organic compounds in deep ocean hydrothermal plumes.</title>
        <authorList>
            <person name="Zhou Z."/>
            <person name="Liu Y."/>
            <person name="Pan J."/>
            <person name="Cron B.R."/>
            <person name="Toner B.M."/>
            <person name="Anantharaman K."/>
            <person name="Breier J.A."/>
            <person name="Dick G.J."/>
            <person name="Li M."/>
        </authorList>
    </citation>
    <scope>NUCLEOTIDE SEQUENCE</scope>
    <source>
        <strain evidence="1">SZUA-1501</strain>
    </source>
</reference>
<comment type="caution">
    <text evidence="1">The sequence shown here is derived from an EMBL/GenBank/DDBJ whole genome shotgun (WGS) entry which is preliminary data.</text>
</comment>
<dbReference type="Proteomes" id="UP000606463">
    <property type="component" value="Unassembled WGS sequence"/>
</dbReference>